<dbReference type="AlphaFoldDB" id="A0A6P6NP66"/>
<dbReference type="OrthoDB" id="8906118at2759"/>
<protein>
    <submittedName>
        <fullName evidence="3">Ribosomal protein S6 kinase alpha-1-like</fullName>
    </submittedName>
</protein>
<evidence type="ECO:0000313" key="2">
    <source>
        <dbReference type="Proteomes" id="UP000515129"/>
    </source>
</evidence>
<accession>A0A6P6NP66</accession>
<evidence type="ECO:0000313" key="3">
    <source>
        <dbReference type="RefSeq" id="XP_026110026.1"/>
    </source>
</evidence>
<keyword evidence="2" id="KW-1185">Reference proteome</keyword>
<reference evidence="3" key="1">
    <citation type="submission" date="2025-08" db="UniProtKB">
        <authorList>
            <consortium name="RefSeq"/>
        </authorList>
    </citation>
    <scope>IDENTIFICATION</scope>
    <source>
        <strain evidence="3">Wakin</strain>
        <tissue evidence="3">Muscle</tissue>
    </source>
</reference>
<name>A0A6P6NP66_CARAU</name>
<proteinExistence type="predicted"/>
<dbReference type="GeneID" id="113082784"/>
<sequence length="84" mass="9099">MPLAQLAEPWPKMELVQLETENGQSTTEDGVTSADKLSGPEREPPPDPAVTVGPKRQTNLCSEAQGFLLCVLALHRFSSVNIIL</sequence>
<dbReference type="Proteomes" id="UP000515129">
    <property type="component" value="Unplaced"/>
</dbReference>
<organism evidence="2 3">
    <name type="scientific">Carassius auratus</name>
    <name type="common">Goldfish</name>
    <dbReference type="NCBI Taxonomy" id="7957"/>
    <lineage>
        <taxon>Eukaryota</taxon>
        <taxon>Metazoa</taxon>
        <taxon>Chordata</taxon>
        <taxon>Craniata</taxon>
        <taxon>Vertebrata</taxon>
        <taxon>Euteleostomi</taxon>
        <taxon>Actinopterygii</taxon>
        <taxon>Neopterygii</taxon>
        <taxon>Teleostei</taxon>
        <taxon>Ostariophysi</taxon>
        <taxon>Cypriniformes</taxon>
        <taxon>Cyprinidae</taxon>
        <taxon>Cyprininae</taxon>
        <taxon>Carassius</taxon>
    </lineage>
</organism>
<evidence type="ECO:0000256" key="1">
    <source>
        <dbReference type="SAM" id="MobiDB-lite"/>
    </source>
</evidence>
<feature type="region of interest" description="Disordered" evidence="1">
    <location>
        <begin position="20"/>
        <end position="54"/>
    </location>
</feature>
<feature type="compositionally biased region" description="Polar residues" evidence="1">
    <location>
        <begin position="20"/>
        <end position="30"/>
    </location>
</feature>
<dbReference type="RefSeq" id="XP_026110026.1">
    <property type="nucleotide sequence ID" value="XM_026254241.1"/>
</dbReference>
<gene>
    <name evidence="3" type="primary">LOC113082784</name>
</gene>
<dbReference type="KEGG" id="caua:113082784"/>